<dbReference type="EC" id="4.1.2.25" evidence="4"/>
<dbReference type="SMART" id="SM00905">
    <property type="entry name" value="FolB"/>
    <property type="match status" value="1"/>
</dbReference>
<dbReference type="GO" id="GO:0005737">
    <property type="term" value="C:cytoplasm"/>
    <property type="evidence" value="ECO:0007669"/>
    <property type="project" value="TreeGrafter"/>
</dbReference>
<evidence type="ECO:0000256" key="4">
    <source>
        <dbReference type="ARBA" id="ARBA00013043"/>
    </source>
</evidence>
<dbReference type="GO" id="GO:0046656">
    <property type="term" value="P:folic acid biosynthetic process"/>
    <property type="evidence" value="ECO:0007669"/>
    <property type="project" value="UniProtKB-KW"/>
</dbReference>
<evidence type="ECO:0000256" key="1">
    <source>
        <dbReference type="ARBA" id="ARBA00001353"/>
    </source>
</evidence>
<dbReference type="EMBL" id="JAEKJZ010000004">
    <property type="protein sequence ID" value="MBN9672610.1"/>
    <property type="molecule type" value="Genomic_DNA"/>
</dbReference>
<dbReference type="SUPFAM" id="SSF55620">
    <property type="entry name" value="Tetrahydrobiopterin biosynthesis enzymes-like"/>
    <property type="match status" value="1"/>
</dbReference>
<evidence type="ECO:0000259" key="8">
    <source>
        <dbReference type="SMART" id="SM00905"/>
    </source>
</evidence>
<keyword evidence="5" id="KW-0289">Folate biosynthesis</keyword>
<comment type="catalytic activity">
    <reaction evidence="1">
        <text>7,8-dihydroneopterin = 6-hydroxymethyl-7,8-dihydropterin + glycolaldehyde</text>
        <dbReference type="Rhea" id="RHEA:10540"/>
        <dbReference type="ChEBI" id="CHEBI:17001"/>
        <dbReference type="ChEBI" id="CHEBI:17071"/>
        <dbReference type="ChEBI" id="CHEBI:44841"/>
        <dbReference type="EC" id="4.1.2.25"/>
    </reaction>
</comment>
<evidence type="ECO:0000256" key="3">
    <source>
        <dbReference type="ARBA" id="ARBA00005708"/>
    </source>
</evidence>
<accession>A0A939EJ20</accession>
<dbReference type="GO" id="GO:0004150">
    <property type="term" value="F:dihydroneopterin aldolase activity"/>
    <property type="evidence" value="ECO:0007669"/>
    <property type="project" value="UniProtKB-EC"/>
</dbReference>
<dbReference type="InterPro" id="IPR006157">
    <property type="entry name" value="FolB_dom"/>
</dbReference>
<evidence type="ECO:0000256" key="2">
    <source>
        <dbReference type="ARBA" id="ARBA00005013"/>
    </source>
</evidence>
<name>A0A939EJ20_9HYPH</name>
<dbReference type="AlphaFoldDB" id="A0A939EJ20"/>
<dbReference type="PANTHER" id="PTHR42844:SF1">
    <property type="entry name" value="DIHYDRONEOPTERIN ALDOLASE 1-RELATED"/>
    <property type="match status" value="1"/>
</dbReference>
<evidence type="ECO:0000313" key="10">
    <source>
        <dbReference type="Proteomes" id="UP000664096"/>
    </source>
</evidence>
<comment type="pathway">
    <text evidence="2">Cofactor biosynthesis; tetrahydrofolate biosynthesis; 2-amino-4-hydroxy-6-hydroxymethyl-7,8-dihydropteridine diphosphate from 7,8-dihydroneopterin triphosphate: step 3/4.</text>
</comment>
<dbReference type="InterPro" id="IPR043133">
    <property type="entry name" value="GTP-CH-I_C/QueF"/>
</dbReference>
<evidence type="ECO:0000313" key="9">
    <source>
        <dbReference type="EMBL" id="MBN9672610.1"/>
    </source>
</evidence>
<sequence>MHMSDKNDQPARRSELGQDVIVIEGLRVPAEIGILDSEKGRRQTVCFDIEILTVPGYREIVRETGNFISYAEPVAFIEDKASSGGHVDLVEDWAETVAEFVLAHPLAQQVSVKVTKPDIFDNVAGAGIRITRTRT</sequence>
<dbReference type="InterPro" id="IPR006156">
    <property type="entry name" value="Dihydroneopterin_aldolase"/>
</dbReference>
<feature type="domain" description="Dihydroneopterin aldolase/epimerase" evidence="8">
    <location>
        <begin position="21"/>
        <end position="132"/>
    </location>
</feature>
<dbReference type="Pfam" id="PF02152">
    <property type="entry name" value="FolB"/>
    <property type="match status" value="1"/>
</dbReference>
<evidence type="ECO:0000256" key="6">
    <source>
        <dbReference type="ARBA" id="ARBA00023239"/>
    </source>
</evidence>
<dbReference type="Proteomes" id="UP000664096">
    <property type="component" value="Unassembled WGS sequence"/>
</dbReference>
<comment type="caution">
    <text evidence="9">The sequence shown here is derived from an EMBL/GenBank/DDBJ whole genome shotgun (WGS) entry which is preliminary data.</text>
</comment>
<gene>
    <name evidence="9" type="ORF">JF539_19810</name>
</gene>
<dbReference type="PANTHER" id="PTHR42844">
    <property type="entry name" value="DIHYDRONEOPTERIN ALDOLASE 1-RELATED"/>
    <property type="match status" value="1"/>
</dbReference>
<proteinExistence type="inferred from homology"/>
<evidence type="ECO:0000256" key="5">
    <source>
        <dbReference type="ARBA" id="ARBA00022909"/>
    </source>
</evidence>
<dbReference type="Gene3D" id="3.30.1130.10">
    <property type="match status" value="1"/>
</dbReference>
<keyword evidence="6" id="KW-0456">Lyase</keyword>
<evidence type="ECO:0000256" key="7">
    <source>
        <dbReference type="ARBA" id="ARBA00032903"/>
    </source>
</evidence>
<reference evidence="9" key="1">
    <citation type="submission" date="2020-12" db="EMBL/GenBank/DDBJ databases">
        <title>Oil enriched cultivation method for isolating marine PHA-producing bacteria.</title>
        <authorList>
            <person name="Zheng W."/>
            <person name="Yu S."/>
            <person name="Huang Y."/>
        </authorList>
    </citation>
    <scope>NUCLEOTIDE SEQUENCE</scope>
    <source>
        <strain evidence="9">SY-2-12</strain>
    </source>
</reference>
<comment type="similarity">
    <text evidence="3">Belongs to the DHNA family.</text>
</comment>
<organism evidence="9 10">
    <name type="scientific">Roseibium aggregatum</name>
    <dbReference type="NCBI Taxonomy" id="187304"/>
    <lineage>
        <taxon>Bacteria</taxon>
        <taxon>Pseudomonadati</taxon>
        <taxon>Pseudomonadota</taxon>
        <taxon>Alphaproteobacteria</taxon>
        <taxon>Hyphomicrobiales</taxon>
        <taxon>Stappiaceae</taxon>
        <taxon>Roseibium</taxon>
    </lineage>
</organism>
<protein>
    <recommendedName>
        <fullName evidence="4">dihydroneopterin aldolase</fullName>
        <ecNumber evidence="4">4.1.2.25</ecNumber>
    </recommendedName>
    <alternativeName>
        <fullName evidence="7">7,8-dihydroneopterin aldolase</fullName>
    </alternativeName>
</protein>